<gene>
    <name evidence="2" type="ORF">NWFMUON74_39530</name>
</gene>
<dbReference type="GeneID" id="80348450"/>
<dbReference type="InterPro" id="IPR010982">
    <property type="entry name" value="Lambda_DNA-bd_dom_sf"/>
</dbReference>
<evidence type="ECO:0000313" key="3">
    <source>
        <dbReference type="Proteomes" id="UP000516173"/>
    </source>
</evidence>
<dbReference type="RefSeq" id="WP_187683303.1">
    <property type="nucleotide sequence ID" value="NZ_AP023396.1"/>
</dbReference>
<sequence length="277" mass="31230">MTRVDDARQVLGVRLRDLRVSARMTGRGLAAAAGWHPAKVSKIEHGKQLPSEEDLAIWCRLTDNKLALPDLAAALRNVDAAYMEWRRIAATGRAHRQRQSIKLEGAASLVRGFDCLIPPGLLQTRHYAEAVLSRCIRFLDAPDDLDAALAARMERQQVLRAPGHRFHFVVAESALYTSVGSEEIRRAQMEHLLSSMHLPRLRIGVLPDTAEFFYETTNFLLYDDKIAQVETISAELTIRQPRELALYERAFEMLTEQAVYGNTARELVMIAINGKDR</sequence>
<dbReference type="PROSITE" id="PS50943">
    <property type="entry name" value="HTH_CROC1"/>
    <property type="match status" value="1"/>
</dbReference>
<dbReference type="SUPFAM" id="SSF47413">
    <property type="entry name" value="lambda repressor-like DNA-binding domains"/>
    <property type="match status" value="1"/>
</dbReference>
<protein>
    <submittedName>
        <fullName evidence="2">Transcriptional regulator</fullName>
    </submittedName>
</protein>
<evidence type="ECO:0000259" key="1">
    <source>
        <dbReference type="PROSITE" id="PS50943"/>
    </source>
</evidence>
<accession>A0A7G1KMW5</accession>
<dbReference type="Proteomes" id="UP000516173">
    <property type="component" value="Chromosome"/>
</dbReference>
<dbReference type="CDD" id="cd00093">
    <property type="entry name" value="HTH_XRE"/>
    <property type="match status" value="1"/>
</dbReference>
<dbReference type="AlphaFoldDB" id="A0A7G1KMW5"/>
<dbReference type="InterPro" id="IPR001387">
    <property type="entry name" value="Cro/C1-type_HTH"/>
</dbReference>
<dbReference type="EMBL" id="AP023396">
    <property type="protein sequence ID" value="BCK56181.1"/>
    <property type="molecule type" value="Genomic_DNA"/>
</dbReference>
<name>A0A7G1KMW5_9NOCA</name>
<feature type="domain" description="HTH cro/C1-type" evidence="1">
    <location>
        <begin position="15"/>
        <end position="71"/>
    </location>
</feature>
<organism evidence="2 3">
    <name type="scientific">Nocardia wallacei</name>
    <dbReference type="NCBI Taxonomy" id="480035"/>
    <lineage>
        <taxon>Bacteria</taxon>
        <taxon>Bacillati</taxon>
        <taxon>Actinomycetota</taxon>
        <taxon>Actinomycetes</taxon>
        <taxon>Mycobacteriales</taxon>
        <taxon>Nocardiaceae</taxon>
        <taxon>Nocardia</taxon>
    </lineage>
</organism>
<reference evidence="2 3" key="1">
    <citation type="submission" date="2020-08" db="EMBL/GenBank/DDBJ databases">
        <title>Genome Sequencing of Nocardia wallacei strain FMUON74 and assembly.</title>
        <authorList>
            <person name="Toyokawa M."/>
            <person name="Uesaka K."/>
        </authorList>
    </citation>
    <scope>NUCLEOTIDE SEQUENCE [LARGE SCALE GENOMIC DNA]</scope>
    <source>
        <strain evidence="2 3">FMUON74</strain>
    </source>
</reference>
<proteinExistence type="predicted"/>
<dbReference type="KEGG" id="nwl:NWFMUON74_39530"/>
<dbReference type="SMART" id="SM00530">
    <property type="entry name" value="HTH_XRE"/>
    <property type="match status" value="1"/>
</dbReference>
<dbReference type="Pfam" id="PF19054">
    <property type="entry name" value="DUF5753"/>
    <property type="match status" value="1"/>
</dbReference>
<evidence type="ECO:0000313" key="2">
    <source>
        <dbReference type="EMBL" id="BCK56181.1"/>
    </source>
</evidence>
<dbReference type="Pfam" id="PF13560">
    <property type="entry name" value="HTH_31"/>
    <property type="match status" value="1"/>
</dbReference>
<dbReference type="Gene3D" id="1.10.260.40">
    <property type="entry name" value="lambda repressor-like DNA-binding domains"/>
    <property type="match status" value="1"/>
</dbReference>
<dbReference type="InterPro" id="IPR043917">
    <property type="entry name" value="DUF5753"/>
</dbReference>
<dbReference type="GO" id="GO:0003677">
    <property type="term" value="F:DNA binding"/>
    <property type="evidence" value="ECO:0007669"/>
    <property type="project" value="InterPro"/>
</dbReference>
<keyword evidence="3" id="KW-1185">Reference proteome</keyword>